<keyword evidence="2" id="KW-1185">Reference proteome</keyword>
<dbReference type="Proteomes" id="UP001060085">
    <property type="component" value="Linkage Group LG05"/>
</dbReference>
<dbReference type="EMBL" id="CM044705">
    <property type="protein sequence ID" value="KAI5665178.1"/>
    <property type="molecule type" value="Genomic_DNA"/>
</dbReference>
<proteinExistence type="predicted"/>
<comment type="caution">
    <text evidence="1">The sequence shown here is derived from an EMBL/GenBank/DDBJ whole genome shotgun (WGS) entry which is preliminary data.</text>
</comment>
<reference evidence="2" key="1">
    <citation type="journal article" date="2023" name="Nat. Plants">
        <title>Single-cell RNA sequencing provides a high-resolution roadmap for understanding the multicellular compartmentation of specialized metabolism.</title>
        <authorList>
            <person name="Sun S."/>
            <person name="Shen X."/>
            <person name="Li Y."/>
            <person name="Li Y."/>
            <person name="Wang S."/>
            <person name="Li R."/>
            <person name="Zhang H."/>
            <person name="Shen G."/>
            <person name="Guo B."/>
            <person name="Wei J."/>
            <person name="Xu J."/>
            <person name="St-Pierre B."/>
            <person name="Chen S."/>
            <person name="Sun C."/>
        </authorList>
    </citation>
    <scope>NUCLEOTIDE SEQUENCE [LARGE SCALE GENOMIC DNA]</scope>
</reference>
<evidence type="ECO:0000313" key="2">
    <source>
        <dbReference type="Proteomes" id="UP001060085"/>
    </source>
</evidence>
<protein>
    <submittedName>
        <fullName evidence="1">Uncharacterized protein</fullName>
    </submittedName>
</protein>
<organism evidence="1 2">
    <name type="scientific">Catharanthus roseus</name>
    <name type="common">Madagascar periwinkle</name>
    <name type="synonym">Vinca rosea</name>
    <dbReference type="NCBI Taxonomy" id="4058"/>
    <lineage>
        <taxon>Eukaryota</taxon>
        <taxon>Viridiplantae</taxon>
        <taxon>Streptophyta</taxon>
        <taxon>Embryophyta</taxon>
        <taxon>Tracheophyta</taxon>
        <taxon>Spermatophyta</taxon>
        <taxon>Magnoliopsida</taxon>
        <taxon>eudicotyledons</taxon>
        <taxon>Gunneridae</taxon>
        <taxon>Pentapetalae</taxon>
        <taxon>asterids</taxon>
        <taxon>lamiids</taxon>
        <taxon>Gentianales</taxon>
        <taxon>Apocynaceae</taxon>
        <taxon>Rauvolfioideae</taxon>
        <taxon>Vinceae</taxon>
        <taxon>Catharanthinae</taxon>
        <taxon>Catharanthus</taxon>
    </lineage>
</organism>
<name>A0ACC0AZ34_CATRO</name>
<accession>A0ACC0AZ34</accession>
<gene>
    <name evidence="1" type="ORF">M9H77_24501</name>
</gene>
<evidence type="ECO:0000313" key="1">
    <source>
        <dbReference type="EMBL" id="KAI5665178.1"/>
    </source>
</evidence>
<sequence length="1538" mass="165814">MTSNILAGERRWASARRTGMTVLGKVAVPKPLNLPSQRLEHHGLDPNVEIVPKGSVGWGSRSSSSASNPWGSSTLSPNADGSGSSPSHLSGRPSSGGSGSRPSTAGSERTHERSGNAWGLSSRPSSASGTSASNQTSSTSLRPHSAETRPNSSQLSRFAESVSEPVARGPVGSAEKVVGISENERFSLTAGDFPTLSSSKENSARNSESRDQGSYSRPSSASGGVAEKKEWVETSQADVNTGTVNAWKREGSQNAEGIQPSMDKWHGEPQKYHNANIPPPPFDAWRGPPMNAPPGVWYRGGPPPGPPYGVPPVPPGGFPVEPFPYYCPQIPPPALANSQSVALPGAGPRGPRPNNGEMFRPQLPDAFVRPGMPFRPGFYHGPMPYEGYYGPPMGYCNSNEREVPFKGTAGGPSVYNRYPAPHPPDPGNSQARTAMSGSTSKALPEQVETVHSEDAPGQYKVLLKQNHERGESREHIPTSSSSHPKKRGQPGLSFQKNEWGADHNSEDEMYPSNTQVGNSSRCTFDDRHNPDTIQVKSFESGGDLTVEDSQIRKSEPSSQGMVQPSSASGRVLASTARDSTLMQKIEGLNEKVRASDGMHGSQWEAQKGVTGVGAHDISVSLGDKTSQLASAPRRPHDGVRSKNNDNVKRRFNSPDVDGWQKKPVPAEAFNAHAASVVSPNVQQSRINPSITPLDNSLGKSEGESLTEELDSMDSQAQRAKMRELAKQRALQLQKEEEERIREQKAKALAKLEELNRRTQGVNASSMTAEKALPAGGSQHEKEGARTHVESTTGVINSQSPNSALGSSKDILIQDSESTEWGSEDAVPVSELPTQTSRTAPSDAIVLPLKKERHNDSDLDFKASHVSEAGASRHKRNSHKPKQNTQPQIESREKSAATDTTKVTKDSIGTAADVIAVVAPAEAVSGVESSMHNISNIVVESSAQHRRKNNRSSKNKHKLDNTPSVSASPLTVPNESNPVEVSTENDICKAPQSGLDSVSIGEAVRTGDGEDSSDQQSSLQTEGPHGKISNQRKLQQSRRFPRNQQSSNRFVEKYHGNDNVVWAPVRPQSKPESATEMGQKPVEELVSSTRSDNQAQSNLKSKRAEMERYVPKPVAKELAQQGGVQQSDPSSVGLSTSDEAGGKVESELLSGNVQPSSSTTGNVVPVPESREGDSRHNRQPKMHGAWRQRGPADSLHVKGLQNVSSSSTSNPSTNVQRSGCQNESLKPELASVKADQKVSRDICTSDAGNILSDSTAAAPVISSHGRDQGVTGKGKRHPLRGERNKAKESEHEKNANYREADRSHSQLGDTSLNQAGRVASSKESRSLEERTSSHWQPKSNTVINNSVRGSRTSVNQNSTGEVSGFVKKDPPSQPRVHDSHVNNSSQIDHSHSQTDKTGSENKISSGLPNVGSQRGKEKKQSSSRGRPYSPSEGSAGADESTHPANAEIQNKQHVSSDFRRNRSQNNRPSTNRESRADWNQERHRQNAHFEYQPVGPYNNNKAENFEDVSNNIGPRHKDRGQSHPKRGRGNFNGRQSGNV</sequence>